<keyword evidence="4" id="KW-0378">Hydrolase</keyword>
<reference evidence="16" key="2">
    <citation type="journal article" date="2024" name="Plant">
        <title>Genomic evolution and insights into agronomic trait innovations of Sesamum species.</title>
        <authorList>
            <person name="Miao H."/>
            <person name="Wang L."/>
            <person name="Qu L."/>
            <person name="Liu H."/>
            <person name="Sun Y."/>
            <person name="Le M."/>
            <person name="Wang Q."/>
            <person name="Wei S."/>
            <person name="Zheng Y."/>
            <person name="Lin W."/>
            <person name="Duan Y."/>
            <person name="Cao H."/>
            <person name="Xiong S."/>
            <person name="Wang X."/>
            <person name="Wei L."/>
            <person name="Li C."/>
            <person name="Ma Q."/>
            <person name="Ju M."/>
            <person name="Zhao R."/>
            <person name="Li G."/>
            <person name="Mu C."/>
            <person name="Tian Q."/>
            <person name="Mei H."/>
            <person name="Zhang T."/>
            <person name="Gao T."/>
            <person name="Zhang H."/>
        </authorList>
    </citation>
    <scope>NUCLEOTIDE SEQUENCE</scope>
    <source>
        <strain evidence="16">G02</strain>
    </source>
</reference>
<evidence type="ECO:0000256" key="6">
    <source>
        <dbReference type="ARBA" id="ARBA00022908"/>
    </source>
</evidence>
<feature type="transmembrane region" description="Helical" evidence="12">
    <location>
        <begin position="525"/>
        <end position="545"/>
    </location>
</feature>
<dbReference type="InterPro" id="IPR036397">
    <property type="entry name" value="RNaseH_sf"/>
</dbReference>
<dbReference type="Pfam" id="PF17919">
    <property type="entry name" value="RT_RNaseH_2"/>
    <property type="match status" value="1"/>
</dbReference>
<dbReference type="AlphaFoldDB" id="A0AAW2MYB6"/>
<dbReference type="InterPro" id="IPR041577">
    <property type="entry name" value="RT_RNaseH_2"/>
</dbReference>
<keyword evidence="8" id="KW-0548">Nucleotidyltransferase</keyword>
<gene>
    <name evidence="16" type="ORF">Sradi_4838100</name>
</gene>
<evidence type="ECO:0000259" key="13">
    <source>
        <dbReference type="Pfam" id="PF17919"/>
    </source>
</evidence>
<organism evidence="16">
    <name type="scientific">Sesamum radiatum</name>
    <name type="common">Black benniseed</name>
    <dbReference type="NCBI Taxonomy" id="300843"/>
    <lineage>
        <taxon>Eukaryota</taxon>
        <taxon>Viridiplantae</taxon>
        <taxon>Streptophyta</taxon>
        <taxon>Embryophyta</taxon>
        <taxon>Tracheophyta</taxon>
        <taxon>Spermatophyta</taxon>
        <taxon>Magnoliopsida</taxon>
        <taxon>eudicotyledons</taxon>
        <taxon>Gunneridae</taxon>
        <taxon>Pentapetalae</taxon>
        <taxon>asterids</taxon>
        <taxon>lamiids</taxon>
        <taxon>Lamiales</taxon>
        <taxon>Pedaliaceae</taxon>
        <taxon>Sesamum</taxon>
    </lineage>
</organism>
<dbReference type="SUPFAM" id="SSF53098">
    <property type="entry name" value="Ribonuclease H-like"/>
    <property type="match status" value="1"/>
</dbReference>
<evidence type="ECO:0000256" key="9">
    <source>
        <dbReference type="ARBA" id="ARBA00023125"/>
    </source>
</evidence>
<evidence type="ECO:0000256" key="7">
    <source>
        <dbReference type="ARBA" id="ARBA00022918"/>
    </source>
</evidence>
<keyword evidence="8" id="KW-0808">Transferase</keyword>
<keyword evidence="2" id="KW-0479">Metal-binding</keyword>
<dbReference type="PANTHER" id="PTHR37984:SF5">
    <property type="entry name" value="PROTEIN NYNRIN-LIKE"/>
    <property type="match status" value="1"/>
</dbReference>
<keyword evidence="7" id="KW-0695">RNA-directed DNA polymerase</keyword>
<keyword evidence="8" id="KW-0239">DNA-directed DNA polymerase</keyword>
<evidence type="ECO:0000256" key="12">
    <source>
        <dbReference type="SAM" id="Phobius"/>
    </source>
</evidence>
<protein>
    <submittedName>
        <fullName evidence="16">Transposon Tf2-11 polyprotein</fullName>
    </submittedName>
</protein>
<reference evidence="16" key="1">
    <citation type="submission" date="2020-06" db="EMBL/GenBank/DDBJ databases">
        <authorList>
            <person name="Li T."/>
            <person name="Hu X."/>
            <person name="Zhang T."/>
            <person name="Song X."/>
            <person name="Zhang H."/>
            <person name="Dai N."/>
            <person name="Sheng W."/>
            <person name="Hou X."/>
            <person name="Wei L."/>
        </authorList>
    </citation>
    <scope>NUCLEOTIDE SEQUENCE</scope>
    <source>
        <strain evidence="16">G02</strain>
        <tissue evidence="16">Leaf</tissue>
    </source>
</reference>
<evidence type="ECO:0000259" key="14">
    <source>
        <dbReference type="Pfam" id="PF17921"/>
    </source>
</evidence>
<keyword evidence="10" id="KW-0233">DNA recombination</keyword>
<dbReference type="InterPro" id="IPR056924">
    <property type="entry name" value="SH3_Tf2-1"/>
</dbReference>
<dbReference type="GO" id="GO:0003677">
    <property type="term" value="F:DNA binding"/>
    <property type="evidence" value="ECO:0007669"/>
    <property type="project" value="UniProtKB-KW"/>
</dbReference>
<keyword evidence="3" id="KW-0064">Aspartyl protease</keyword>
<feature type="transmembrane region" description="Helical" evidence="12">
    <location>
        <begin position="499"/>
        <end position="518"/>
    </location>
</feature>
<dbReference type="GO" id="GO:0004190">
    <property type="term" value="F:aspartic-type endopeptidase activity"/>
    <property type="evidence" value="ECO:0007669"/>
    <property type="project" value="UniProtKB-KW"/>
</dbReference>
<dbReference type="GO" id="GO:0003887">
    <property type="term" value="F:DNA-directed DNA polymerase activity"/>
    <property type="evidence" value="ECO:0007669"/>
    <property type="project" value="UniProtKB-KW"/>
</dbReference>
<dbReference type="Gene3D" id="3.30.420.10">
    <property type="entry name" value="Ribonuclease H-like superfamily/Ribonuclease H"/>
    <property type="match status" value="1"/>
</dbReference>
<dbReference type="GO" id="GO:0003964">
    <property type="term" value="F:RNA-directed DNA polymerase activity"/>
    <property type="evidence" value="ECO:0007669"/>
    <property type="project" value="UniProtKB-KW"/>
</dbReference>
<comment type="caution">
    <text evidence="16">The sequence shown here is derived from an EMBL/GenBank/DDBJ whole genome shotgun (WGS) entry which is preliminary data.</text>
</comment>
<dbReference type="InterPro" id="IPR043502">
    <property type="entry name" value="DNA/RNA_pol_sf"/>
</dbReference>
<keyword evidence="12" id="KW-1133">Transmembrane helix</keyword>
<dbReference type="GO" id="GO:0015074">
    <property type="term" value="P:DNA integration"/>
    <property type="evidence" value="ECO:0007669"/>
    <property type="project" value="UniProtKB-KW"/>
</dbReference>
<evidence type="ECO:0000256" key="3">
    <source>
        <dbReference type="ARBA" id="ARBA00022750"/>
    </source>
</evidence>
<feature type="domain" description="Reverse transcriptase/retrotransposon-derived protein RNase H-like" evidence="13">
    <location>
        <begin position="13"/>
        <end position="107"/>
    </location>
</feature>
<sequence>MTDLLKKMEIWNWTPQCQVAFDNLKRAMVTDPVLALPDMSKPFTVEIDASDFALGGVLMQDGHPVAFESWKLKDVERRYSMHEKELLAVVHCLRLWWHYLLGSPLVVKMDNIAVSHFMSQLKLTSRQARWQELLSEFYFVLEYRAGSSNHVADALSRRADLATLGSVAALSSSAVATSIRDRACDLLSGDPVAQGLVHLIEQGKARQFWLEEGLLMTKGNRLYVPKSGDLRKSLIAECHDTLWAGHPGEERTYALVQRAYYWPQMRDDVETYVRTCLICQQDKADHQKKAGLLQPLPIPKRPWESVSMDYISRLPKVGDLGTIIVMVDRLSKYATFIAAPKHVTAEGTTHLFFKHVVKYWGLLKDIQPLIPHTLDSPQGVRSPLARSFSQEWKQNVEIARSCLEKAQKWMKKYADNNRRFIEFNAGDLVTVKVPDPRLLKSSRGRDSRLMLKYVGPLPIIKRIGTVAYKIELPSWWKIHSVFHLFNEIHISNPCAIYCFATAPCLNLLLLLHTVLLFLSAHCASVGGYSVVVLLLGGSSCLLWTASHTMPLPPHCGKRLVRPGDAVPGHVLENRELVDSVLAAAAEQPRRAL</sequence>
<dbReference type="FunFam" id="1.10.340.70:FF:000001">
    <property type="entry name" value="Retrovirus-related Pol polyprotein from transposon gypsy-like Protein"/>
    <property type="match status" value="1"/>
</dbReference>
<evidence type="ECO:0000256" key="11">
    <source>
        <dbReference type="ARBA" id="ARBA00023268"/>
    </source>
</evidence>
<dbReference type="SUPFAM" id="SSF56672">
    <property type="entry name" value="DNA/RNA polymerases"/>
    <property type="match status" value="1"/>
</dbReference>
<keyword evidence="12" id="KW-0812">Transmembrane</keyword>
<evidence type="ECO:0000256" key="2">
    <source>
        <dbReference type="ARBA" id="ARBA00022723"/>
    </source>
</evidence>
<dbReference type="Gene3D" id="1.10.340.70">
    <property type="match status" value="1"/>
</dbReference>
<evidence type="ECO:0000313" key="16">
    <source>
        <dbReference type="EMBL" id="KAL0336262.1"/>
    </source>
</evidence>
<keyword evidence="1" id="KW-0645">Protease</keyword>
<keyword evidence="5" id="KW-0460">Magnesium</keyword>
<dbReference type="GO" id="GO:0006310">
    <property type="term" value="P:DNA recombination"/>
    <property type="evidence" value="ECO:0007669"/>
    <property type="project" value="UniProtKB-KW"/>
</dbReference>
<keyword evidence="11" id="KW-0511">Multifunctional enzyme</keyword>
<name>A0AAW2MYB6_SESRA</name>
<dbReference type="EMBL" id="JACGWJ010000021">
    <property type="protein sequence ID" value="KAL0336262.1"/>
    <property type="molecule type" value="Genomic_DNA"/>
</dbReference>
<dbReference type="InterPro" id="IPR041588">
    <property type="entry name" value="Integrase_H2C2"/>
</dbReference>
<evidence type="ECO:0000256" key="1">
    <source>
        <dbReference type="ARBA" id="ARBA00022670"/>
    </source>
</evidence>
<dbReference type="InterPro" id="IPR050951">
    <property type="entry name" value="Retrovirus_Pol_polyprotein"/>
</dbReference>
<dbReference type="Gene3D" id="3.10.20.370">
    <property type="match status" value="1"/>
</dbReference>
<evidence type="ECO:0000256" key="5">
    <source>
        <dbReference type="ARBA" id="ARBA00022842"/>
    </source>
</evidence>
<keyword evidence="6" id="KW-0229">DNA integration</keyword>
<dbReference type="Pfam" id="PF17921">
    <property type="entry name" value="Integrase_H2C2"/>
    <property type="match status" value="1"/>
</dbReference>
<feature type="domain" description="Tf2-1-like SH3-like" evidence="15">
    <location>
        <begin position="426"/>
        <end position="484"/>
    </location>
</feature>
<accession>A0AAW2MYB6</accession>
<dbReference type="PANTHER" id="PTHR37984">
    <property type="entry name" value="PROTEIN CBG26694"/>
    <property type="match status" value="1"/>
</dbReference>
<keyword evidence="9" id="KW-0238">DNA-binding</keyword>
<evidence type="ECO:0000256" key="4">
    <source>
        <dbReference type="ARBA" id="ARBA00022801"/>
    </source>
</evidence>
<evidence type="ECO:0000256" key="8">
    <source>
        <dbReference type="ARBA" id="ARBA00022932"/>
    </source>
</evidence>
<dbReference type="Pfam" id="PF24626">
    <property type="entry name" value="SH3_Tf2-1"/>
    <property type="match status" value="1"/>
</dbReference>
<evidence type="ECO:0000256" key="10">
    <source>
        <dbReference type="ARBA" id="ARBA00023172"/>
    </source>
</evidence>
<dbReference type="CDD" id="cd09274">
    <property type="entry name" value="RNase_HI_RT_Ty3"/>
    <property type="match status" value="1"/>
</dbReference>
<dbReference type="GO" id="GO:0006508">
    <property type="term" value="P:proteolysis"/>
    <property type="evidence" value="ECO:0007669"/>
    <property type="project" value="UniProtKB-KW"/>
</dbReference>
<feature type="domain" description="Integrase zinc-binding" evidence="14">
    <location>
        <begin position="229"/>
        <end position="284"/>
    </location>
</feature>
<dbReference type="InterPro" id="IPR012337">
    <property type="entry name" value="RNaseH-like_sf"/>
</dbReference>
<evidence type="ECO:0000259" key="15">
    <source>
        <dbReference type="Pfam" id="PF24626"/>
    </source>
</evidence>
<proteinExistence type="predicted"/>
<keyword evidence="12" id="KW-0472">Membrane</keyword>
<dbReference type="GO" id="GO:0046872">
    <property type="term" value="F:metal ion binding"/>
    <property type="evidence" value="ECO:0007669"/>
    <property type="project" value="UniProtKB-KW"/>
</dbReference>